<evidence type="ECO:0000259" key="5">
    <source>
        <dbReference type="PROSITE" id="PS50931"/>
    </source>
</evidence>
<comment type="caution">
    <text evidence="6">The sequence shown here is derived from an EMBL/GenBank/DDBJ whole genome shotgun (WGS) entry which is preliminary data.</text>
</comment>
<gene>
    <name evidence="6" type="ORF">EDD76_101350</name>
</gene>
<dbReference type="InterPro" id="IPR000847">
    <property type="entry name" value="LysR_HTH_N"/>
</dbReference>
<accession>A0A4R1R7F5</accession>
<dbReference type="Gene3D" id="3.40.190.290">
    <property type="match status" value="1"/>
</dbReference>
<evidence type="ECO:0000313" key="7">
    <source>
        <dbReference type="Proteomes" id="UP000295718"/>
    </source>
</evidence>
<keyword evidence="3 6" id="KW-0238">DNA-binding</keyword>
<reference evidence="6 7" key="1">
    <citation type="submission" date="2019-03" db="EMBL/GenBank/DDBJ databases">
        <title>Genomic Encyclopedia of Type Strains, Phase IV (KMG-IV): sequencing the most valuable type-strain genomes for metagenomic binning, comparative biology and taxonomic classification.</title>
        <authorList>
            <person name="Goeker M."/>
        </authorList>
    </citation>
    <scope>NUCLEOTIDE SEQUENCE [LARGE SCALE GENOMIC DNA]</scope>
    <source>
        <strain evidence="6 7">DSM 100556</strain>
    </source>
</reference>
<comment type="similarity">
    <text evidence="1">Belongs to the LysR transcriptional regulatory family.</text>
</comment>
<feature type="domain" description="HTH lysR-type" evidence="5">
    <location>
        <begin position="1"/>
        <end position="58"/>
    </location>
</feature>
<dbReference type="GO" id="GO:0003677">
    <property type="term" value="F:DNA binding"/>
    <property type="evidence" value="ECO:0007669"/>
    <property type="project" value="UniProtKB-KW"/>
</dbReference>
<dbReference type="SUPFAM" id="SSF53850">
    <property type="entry name" value="Periplasmic binding protein-like II"/>
    <property type="match status" value="1"/>
</dbReference>
<dbReference type="SUPFAM" id="SSF46785">
    <property type="entry name" value="Winged helix' DNA-binding domain"/>
    <property type="match status" value="1"/>
</dbReference>
<dbReference type="PROSITE" id="PS50931">
    <property type="entry name" value="HTH_LYSR"/>
    <property type="match status" value="1"/>
</dbReference>
<dbReference type="GO" id="GO:0003700">
    <property type="term" value="F:DNA-binding transcription factor activity"/>
    <property type="evidence" value="ECO:0007669"/>
    <property type="project" value="InterPro"/>
</dbReference>
<evidence type="ECO:0000256" key="1">
    <source>
        <dbReference type="ARBA" id="ARBA00009437"/>
    </source>
</evidence>
<dbReference type="Pfam" id="PF03466">
    <property type="entry name" value="LysR_substrate"/>
    <property type="match status" value="1"/>
</dbReference>
<sequence length="291" mass="33304">MDLDYIKDFVILAEVGNYLEAADQLFISQSSLTRHIQQLEKDLGVTLFDRTTRKVSLNRYGQLFLPYANKMVQIRYEYETAFYNELKNINSNLNIGSIPSMVQYNITDLLIKFKNKNTSFSLNVIEAETHELKEMLRNNKCDLAFIRETDYSDNEFVRIPYSIDSMVAVLPLDHPLSKSDSIALEQLKNEKFILLPEHSLMYDLCVSECKKAGFEPEIVFTGHRGENLIDMVSKGAGCALLMKRPAVFLSNANTVLVDIYPQVCTKISLCYKKNHELSIAARHFINCLTAM</sequence>
<name>A0A4R1R7F5_9FIRM</name>
<evidence type="ECO:0000256" key="4">
    <source>
        <dbReference type="ARBA" id="ARBA00023163"/>
    </source>
</evidence>
<evidence type="ECO:0000256" key="3">
    <source>
        <dbReference type="ARBA" id="ARBA00023125"/>
    </source>
</evidence>
<protein>
    <submittedName>
        <fullName evidence="6">DNA-binding transcriptional LysR family regulator</fullName>
    </submittedName>
</protein>
<proteinExistence type="inferred from homology"/>
<keyword evidence="2" id="KW-0805">Transcription regulation</keyword>
<dbReference type="Pfam" id="PF00126">
    <property type="entry name" value="HTH_1"/>
    <property type="match status" value="1"/>
</dbReference>
<dbReference type="FunFam" id="1.10.10.10:FF:000001">
    <property type="entry name" value="LysR family transcriptional regulator"/>
    <property type="match status" value="1"/>
</dbReference>
<dbReference type="AlphaFoldDB" id="A0A4R1R7F5"/>
<dbReference type="CDD" id="cd05466">
    <property type="entry name" value="PBP2_LTTR_substrate"/>
    <property type="match status" value="1"/>
</dbReference>
<dbReference type="PRINTS" id="PR00039">
    <property type="entry name" value="HTHLYSR"/>
</dbReference>
<dbReference type="EMBL" id="SLUO01000001">
    <property type="protein sequence ID" value="TCL61252.1"/>
    <property type="molecule type" value="Genomic_DNA"/>
</dbReference>
<dbReference type="PANTHER" id="PTHR30346:SF28">
    <property type="entry name" value="HTH-TYPE TRANSCRIPTIONAL REGULATOR CYNR"/>
    <property type="match status" value="1"/>
</dbReference>
<organism evidence="6 7">
    <name type="scientific">Kineothrix alysoides</name>
    <dbReference type="NCBI Taxonomy" id="1469948"/>
    <lineage>
        <taxon>Bacteria</taxon>
        <taxon>Bacillati</taxon>
        <taxon>Bacillota</taxon>
        <taxon>Clostridia</taxon>
        <taxon>Lachnospirales</taxon>
        <taxon>Lachnospiraceae</taxon>
        <taxon>Kineothrix</taxon>
    </lineage>
</organism>
<evidence type="ECO:0000256" key="2">
    <source>
        <dbReference type="ARBA" id="ARBA00023015"/>
    </source>
</evidence>
<dbReference type="PANTHER" id="PTHR30346">
    <property type="entry name" value="TRANSCRIPTIONAL DUAL REGULATOR HCAR-RELATED"/>
    <property type="match status" value="1"/>
</dbReference>
<dbReference type="STRING" id="1469948.GCA_000732725_02420"/>
<dbReference type="Proteomes" id="UP000295718">
    <property type="component" value="Unassembled WGS sequence"/>
</dbReference>
<dbReference type="InterPro" id="IPR036388">
    <property type="entry name" value="WH-like_DNA-bd_sf"/>
</dbReference>
<dbReference type="RefSeq" id="WP_031391101.1">
    <property type="nucleotide sequence ID" value="NZ_JPNB01000002.1"/>
</dbReference>
<keyword evidence="4" id="KW-0804">Transcription</keyword>
<dbReference type="GO" id="GO:0032993">
    <property type="term" value="C:protein-DNA complex"/>
    <property type="evidence" value="ECO:0007669"/>
    <property type="project" value="TreeGrafter"/>
</dbReference>
<dbReference type="Gene3D" id="1.10.10.10">
    <property type="entry name" value="Winged helix-like DNA-binding domain superfamily/Winged helix DNA-binding domain"/>
    <property type="match status" value="1"/>
</dbReference>
<keyword evidence="7" id="KW-1185">Reference proteome</keyword>
<dbReference type="InterPro" id="IPR036390">
    <property type="entry name" value="WH_DNA-bd_sf"/>
</dbReference>
<evidence type="ECO:0000313" key="6">
    <source>
        <dbReference type="EMBL" id="TCL61252.1"/>
    </source>
</evidence>
<dbReference type="InterPro" id="IPR005119">
    <property type="entry name" value="LysR_subst-bd"/>
</dbReference>